<keyword evidence="2" id="KW-1185">Reference proteome</keyword>
<sequence length="284" mass="32457">MQTEDLPWKEGKKAPHISRRRYIQWQGEEPSEPTYTIVLTAPSNKFVDIRILKPDDQDAFNRLSNKKQKTNLWLDWAFGGQMTSSGVEHSSKKPTQCEWLHWVDNRVGYNEKAPVDAGITYQQEEKGLSLEHGSMVNPATGEMTNYQEMWEDIPMACVEEYNKWCVTASLDNPDLEAKGMIIRLAQYIQAVLRVGETFAASIWMWEPDSHHHASLETADAKLWSDVCGRATASGRWKEVFCAGPYAIDCEAFMQPQTLEVGGELEADFGYFRIDGVWQWPRSLS</sequence>
<accession>A0ACC3DAT3</accession>
<gene>
    <name evidence="1" type="ORF">LTS18_007546</name>
</gene>
<protein>
    <submittedName>
        <fullName evidence="1">Uncharacterized protein</fullName>
    </submittedName>
</protein>
<name>A0ACC3DAT3_9PEZI</name>
<dbReference type="EMBL" id="JAWDJW010006524">
    <property type="protein sequence ID" value="KAK3064398.1"/>
    <property type="molecule type" value="Genomic_DNA"/>
</dbReference>
<organism evidence="1 2">
    <name type="scientific">Coniosporium uncinatum</name>
    <dbReference type="NCBI Taxonomy" id="93489"/>
    <lineage>
        <taxon>Eukaryota</taxon>
        <taxon>Fungi</taxon>
        <taxon>Dikarya</taxon>
        <taxon>Ascomycota</taxon>
        <taxon>Pezizomycotina</taxon>
        <taxon>Dothideomycetes</taxon>
        <taxon>Dothideomycetes incertae sedis</taxon>
        <taxon>Coniosporium</taxon>
    </lineage>
</organism>
<evidence type="ECO:0000313" key="1">
    <source>
        <dbReference type="EMBL" id="KAK3064398.1"/>
    </source>
</evidence>
<proteinExistence type="predicted"/>
<reference evidence="1" key="1">
    <citation type="submission" date="2024-09" db="EMBL/GenBank/DDBJ databases">
        <title>Black Yeasts Isolated from many extreme environments.</title>
        <authorList>
            <person name="Coleine C."/>
            <person name="Stajich J.E."/>
            <person name="Selbmann L."/>
        </authorList>
    </citation>
    <scope>NUCLEOTIDE SEQUENCE</scope>
    <source>
        <strain evidence="1">CCFEE 5737</strain>
    </source>
</reference>
<dbReference type="Proteomes" id="UP001186974">
    <property type="component" value="Unassembled WGS sequence"/>
</dbReference>
<evidence type="ECO:0000313" key="2">
    <source>
        <dbReference type="Proteomes" id="UP001186974"/>
    </source>
</evidence>
<comment type="caution">
    <text evidence="1">The sequence shown here is derived from an EMBL/GenBank/DDBJ whole genome shotgun (WGS) entry which is preliminary data.</text>
</comment>